<keyword evidence="4" id="KW-1185">Reference proteome</keyword>
<evidence type="ECO:0000313" key="3">
    <source>
        <dbReference type="EMBL" id="KAL2837592.1"/>
    </source>
</evidence>
<reference evidence="3 4" key="1">
    <citation type="submission" date="2024-07" db="EMBL/GenBank/DDBJ databases">
        <title>Section-level genome sequencing and comparative genomics of Aspergillus sections Usti and Cavernicolus.</title>
        <authorList>
            <consortium name="Lawrence Berkeley National Laboratory"/>
            <person name="Nybo J.L."/>
            <person name="Vesth T.C."/>
            <person name="Theobald S."/>
            <person name="Frisvad J.C."/>
            <person name="Larsen T.O."/>
            <person name="Kjaerboelling I."/>
            <person name="Rothschild-Mancinelli K."/>
            <person name="Lyhne E.K."/>
            <person name="Kogle M.E."/>
            <person name="Barry K."/>
            <person name="Clum A."/>
            <person name="Na H."/>
            <person name="Ledsgaard L."/>
            <person name="Lin J."/>
            <person name="Lipzen A."/>
            <person name="Kuo A."/>
            <person name="Riley R."/>
            <person name="Mondo S."/>
            <person name="LaButti K."/>
            <person name="Haridas S."/>
            <person name="Pangalinan J."/>
            <person name="Salamov A.A."/>
            <person name="Simmons B.A."/>
            <person name="Magnuson J.K."/>
            <person name="Chen J."/>
            <person name="Drula E."/>
            <person name="Henrissat B."/>
            <person name="Wiebenga A."/>
            <person name="Lubbers R.J."/>
            <person name="Gomes A.C."/>
            <person name="Macurrencykelacurrency M.R."/>
            <person name="Stajich J."/>
            <person name="Grigoriev I.V."/>
            <person name="Mortensen U.H."/>
            <person name="De vries R.P."/>
            <person name="Baker S.E."/>
            <person name="Andersen M.R."/>
        </authorList>
    </citation>
    <scope>NUCLEOTIDE SEQUENCE [LARGE SCALE GENOMIC DNA]</scope>
    <source>
        <strain evidence="3 4">CBS 756.74</strain>
    </source>
</reference>
<dbReference type="SUPFAM" id="SSF49785">
    <property type="entry name" value="Galactose-binding domain-like"/>
    <property type="match status" value="1"/>
</dbReference>
<gene>
    <name evidence="3" type="ORF">BJX68DRAFT_259522</name>
</gene>
<dbReference type="SUPFAM" id="SSF53474">
    <property type="entry name" value="alpha/beta-Hydrolases"/>
    <property type="match status" value="1"/>
</dbReference>
<evidence type="ECO:0000256" key="1">
    <source>
        <dbReference type="ARBA" id="ARBA00022801"/>
    </source>
</evidence>
<dbReference type="EMBL" id="JBFXLR010000095">
    <property type="protein sequence ID" value="KAL2837592.1"/>
    <property type="molecule type" value="Genomic_DNA"/>
</dbReference>
<sequence>MATRIGDIDILFTDSHPDFDNDWIPFRQETIVLRAGWQKDEGRKAMPVDVIWNRNVPIVLRDNVTIYGDVFRPCSSEVNPVAALLPWSPFGKTGTGKQGATSGLEKWEGPDPAEWCGRGYAVVNVDPRGAFYSEGDSYVYGTQEGRDGYDTIEWIAKQSWCNGSVALVGNSWLGTTQWLIAAERPPHLKAIAPWEGLGDHYRESICRGGIPSPHFWDWLLATFGGRNKREDVTAMVQNEIDIPMYALASYSTGLHTEGSLRGFLLSRSKDKWLRIHPTQEWHDQYQPENLNDLQRFLDRYLYGRLNGWEFTPRIRLSLLGYNRLNVVNRPVESYPPSTFKFMDFYLDASSMKLSQTHVEQQASKKYFAENKSDPGCGFVHKFDSYTELCGFSRVELFMSTPDHDDMDVYVVIRKLDKEGNALQSLNIPFEHLPPGTTANDIPYENIFRYVGPNGRLRASHRATGNEPYLTREENHLLSEGYVWHPHDREEKLRKGQIVKLDIGLWAGGMIFDKGEAMRLDILGSSPLVPEYEGLEDNVLNPNVGWHVIHTGGDYASKLRVALSNMIE</sequence>
<dbReference type="InterPro" id="IPR013736">
    <property type="entry name" value="Xaa-Pro_dipept_C"/>
</dbReference>
<dbReference type="GeneID" id="98158869"/>
<name>A0ABR4JC00_9EURO</name>
<feature type="domain" description="Xaa-Pro dipeptidyl-peptidase C-terminal" evidence="2">
    <location>
        <begin position="294"/>
        <end position="559"/>
    </location>
</feature>
<dbReference type="NCBIfam" id="TIGR00976">
    <property type="entry name" value="CocE_NonD"/>
    <property type="match status" value="1"/>
</dbReference>
<dbReference type="Gene3D" id="2.60.120.260">
    <property type="entry name" value="Galactose-binding domain-like"/>
    <property type="match status" value="1"/>
</dbReference>
<organism evidence="3 4">
    <name type="scientific">Aspergillus pseudodeflectus</name>
    <dbReference type="NCBI Taxonomy" id="176178"/>
    <lineage>
        <taxon>Eukaryota</taxon>
        <taxon>Fungi</taxon>
        <taxon>Dikarya</taxon>
        <taxon>Ascomycota</taxon>
        <taxon>Pezizomycotina</taxon>
        <taxon>Eurotiomycetes</taxon>
        <taxon>Eurotiomycetidae</taxon>
        <taxon>Eurotiales</taxon>
        <taxon>Aspergillaceae</taxon>
        <taxon>Aspergillus</taxon>
        <taxon>Aspergillus subgen. Nidulantes</taxon>
    </lineage>
</organism>
<keyword evidence="1" id="KW-0378">Hydrolase</keyword>
<protein>
    <submittedName>
        <fullName evidence="3">Alpha/beta-hydrolase</fullName>
    </submittedName>
</protein>
<proteinExistence type="predicted"/>
<comment type="caution">
    <text evidence="3">The sequence shown here is derived from an EMBL/GenBank/DDBJ whole genome shotgun (WGS) entry which is preliminary data.</text>
</comment>
<dbReference type="InterPro" id="IPR050585">
    <property type="entry name" value="Xaa-Pro_dipeptidyl-ppase/CocE"/>
</dbReference>
<evidence type="ECO:0000259" key="2">
    <source>
        <dbReference type="SMART" id="SM00939"/>
    </source>
</evidence>
<dbReference type="PANTHER" id="PTHR43056:SF10">
    <property type="entry name" value="COCE_NOND FAMILY, PUTATIVE (AFU_ORTHOLOGUE AFUA_7G00600)-RELATED"/>
    <property type="match status" value="1"/>
</dbReference>
<accession>A0ABR4JC00</accession>
<dbReference type="Pfam" id="PF02129">
    <property type="entry name" value="Peptidase_S15"/>
    <property type="match status" value="1"/>
</dbReference>
<dbReference type="InterPro" id="IPR005674">
    <property type="entry name" value="CocE/Ser_esterase"/>
</dbReference>
<dbReference type="Gene3D" id="3.40.50.1820">
    <property type="entry name" value="alpha/beta hydrolase"/>
    <property type="match status" value="1"/>
</dbReference>
<dbReference type="Proteomes" id="UP001610444">
    <property type="component" value="Unassembled WGS sequence"/>
</dbReference>
<dbReference type="Pfam" id="PF08530">
    <property type="entry name" value="PepX_C"/>
    <property type="match status" value="1"/>
</dbReference>
<evidence type="ECO:0000313" key="4">
    <source>
        <dbReference type="Proteomes" id="UP001610444"/>
    </source>
</evidence>
<dbReference type="InterPro" id="IPR008979">
    <property type="entry name" value="Galactose-bd-like_sf"/>
</dbReference>
<dbReference type="PANTHER" id="PTHR43056">
    <property type="entry name" value="PEPTIDASE S9 PROLYL OLIGOPEPTIDASE"/>
    <property type="match status" value="1"/>
</dbReference>
<dbReference type="Gene3D" id="1.10.3020.20">
    <property type="match status" value="1"/>
</dbReference>
<dbReference type="SMART" id="SM00939">
    <property type="entry name" value="PepX_C"/>
    <property type="match status" value="1"/>
</dbReference>
<dbReference type="RefSeq" id="XP_070892605.1">
    <property type="nucleotide sequence ID" value="XM_071043705.1"/>
</dbReference>
<dbReference type="InterPro" id="IPR000383">
    <property type="entry name" value="Xaa-Pro-like_dom"/>
</dbReference>
<dbReference type="InterPro" id="IPR029058">
    <property type="entry name" value="AB_hydrolase_fold"/>
</dbReference>